<dbReference type="SUPFAM" id="SSF52540">
    <property type="entry name" value="P-loop containing nucleoside triphosphate hydrolases"/>
    <property type="match status" value="1"/>
</dbReference>
<feature type="region of interest" description="Disordered" evidence="7">
    <location>
        <begin position="891"/>
        <end position="918"/>
    </location>
</feature>
<dbReference type="Proteomes" id="UP000067626">
    <property type="component" value="Chromosome"/>
</dbReference>
<dbReference type="InterPro" id="IPR027417">
    <property type="entry name" value="P-loop_NTPase"/>
</dbReference>
<dbReference type="InterPro" id="IPR014001">
    <property type="entry name" value="Helicase_ATP-bd"/>
</dbReference>
<dbReference type="GO" id="GO:0003724">
    <property type="term" value="F:RNA helicase activity"/>
    <property type="evidence" value="ECO:0007669"/>
    <property type="project" value="InterPro"/>
</dbReference>
<dbReference type="PROSITE" id="PS51192">
    <property type="entry name" value="HELICASE_ATP_BIND_1"/>
    <property type="match status" value="1"/>
</dbReference>
<dbReference type="PATRIC" id="fig|52.7.peg.5042"/>
<feature type="short sequence motif" description="Q motif" evidence="6">
    <location>
        <begin position="98"/>
        <end position="126"/>
    </location>
</feature>
<evidence type="ECO:0000256" key="3">
    <source>
        <dbReference type="ARBA" id="ARBA00022806"/>
    </source>
</evidence>
<gene>
    <name evidence="11" type="ORF">CMC5_045690</name>
</gene>
<protein>
    <recommendedName>
        <fullName evidence="13">DEAD/DEAH box helicase</fullName>
    </recommendedName>
</protein>
<dbReference type="InterPro" id="IPR050079">
    <property type="entry name" value="DEAD_box_RNA_helicase"/>
</dbReference>
<dbReference type="PANTHER" id="PTHR47959">
    <property type="entry name" value="ATP-DEPENDENT RNA HELICASE RHLE-RELATED"/>
    <property type="match status" value="1"/>
</dbReference>
<feature type="compositionally biased region" description="Low complexity" evidence="7">
    <location>
        <begin position="743"/>
        <end position="767"/>
    </location>
</feature>
<evidence type="ECO:0000259" key="9">
    <source>
        <dbReference type="PROSITE" id="PS51194"/>
    </source>
</evidence>
<keyword evidence="4" id="KW-0067">ATP-binding</keyword>
<evidence type="ECO:0000256" key="1">
    <source>
        <dbReference type="ARBA" id="ARBA00022741"/>
    </source>
</evidence>
<proteinExistence type="inferred from homology"/>
<dbReference type="SMART" id="SM00487">
    <property type="entry name" value="DEXDc"/>
    <property type="match status" value="1"/>
</dbReference>
<feature type="domain" description="Helicase ATP-binding" evidence="8">
    <location>
        <begin position="129"/>
        <end position="300"/>
    </location>
</feature>
<dbReference type="STRING" id="52.CMC5_045690"/>
<feature type="compositionally biased region" description="Basic and acidic residues" evidence="7">
    <location>
        <begin position="657"/>
        <end position="696"/>
    </location>
</feature>
<evidence type="ECO:0000256" key="6">
    <source>
        <dbReference type="PROSITE-ProRule" id="PRU00552"/>
    </source>
</evidence>
<evidence type="ECO:0000313" key="12">
    <source>
        <dbReference type="Proteomes" id="UP000067626"/>
    </source>
</evidence>
<dbReference type="AlphaFoldDB" id="A0A0K1EHR2"/>
<evidence type="ECO:0000256" key="7">
    <source>
        <dbReference type="SAM" id="MobiDB-lite"/>
    </source>
</evidence>
<feature type="region of interest" description="Disordered" evidence="7">
    <location>
        <begin position="1"/>
        <end position="101"/>
    </location>
</feature>
<keyword evidence="3" id="KW-0347">Helicase</keyword>
<feature type="compositionally biased region" description="Basic and acidic residues" evidence="7">
    <location>
        <begin position="575"/>
        <end position="593"/>
    </location>
</feature>
<accession>A0A0K1EHR2</accession>
<evidence type="ECO:0000259" key="8">
    <source>
        <dbReference type="PROSITE" id="PS51192"/>
    </source>
</evidence>
<dbReference type="CDD" id="cd00268">
    <property type="entry name" value="DEADc"/>
    <property type="match status" value="1"/>
</dbReference>
<dbReference type="PANTHER" id="PTHR47959:SF1">
    <property type="entry name" value="ATP-DEPENDENT RNA HELICASE DBPA"/>
    <property type="match status" value="1"/>
</dbReference>
<dbReference type="CDD" id="cd12252">
    <property type="entry name" value="RRM_DbpA"/>
    <property type="match status" value="1"/>
</dbReference>
<dbReference type="InterPro" id="IPR001650">
    <property type="entry name" value="Helicase_C-like"/>
</dbReference>
<feature type="compositionally biased region" description="Basic and acidic residues" evidence="7">
    <location>
        <begin position="768"/>
        <end position="779"/>
    </location>
</feature>
<dbReference type="InterPro" id="IPR012677">
    <property type="entry name" value="Nucleotide-bd_a/b_plait_sf"/>
</dbReference>
<dbReference type="KEGG" id="ccro:CMC5_045690"/>
<dbReference type="Pfam" id="PF00271">
    <property type="entry name" value="Helicase_C"/>
    <property type="match status" value="1"/>
</dbReference>
<keyword evidence="2" id="KW-0378">Hydrolase</keyword>
<dbReference type="EMBL" id="CP012159">
    <property type="protein sequence ID" value="AKT40416.1"/>
    <property type="molecule type" value="Genomic_DNA"/>
</dbReference>
<feature type="compositionally biased region" description="Acidic residues" evidence="7">
    <location>
        <begin position="786"/>
        <end position="795"/>
    </location>
</feature>
<dbReference type="Pfam" id="PF00270">
    <property type="entry name" value="DEAD"/>
    <property type="match status" value="1"/>
</dbReference>
<feature type="domain" description="DEAD-box RNA helicase Q" evidence="10">
    <location>
        <begin position="98"/>
        <end position="126"/>
    </location>
</feature>
<name>A0A0K1EHR2_CHOCO</name>
<feature type="compositionally biased region" description="Basic and acidic residues" evidence="7">
    <location>
        <begin position="50"/>
        <end position="67"/>
    </location>
</feature>
<organism evidence="11 12">
    <name type="scientific">Chondromyces crocatus</name>
    <dbReference type="NCBI Taxonomy" id="52"/>
    <lineage>
        <taxon>Bacteria</taxon>
        <taxon>Pseudomonadati</taxon>
        <taxon>Myxococcota</taxon>
        <taxon>Polyangia</taxon>
        <taxon>Polyangiales</taxon>
        <taxon>Polyangiaceae</taxon>
        <taxon>Chondromyces</taxon>
    </lineage>
</organism>
<dbReference type="GO" id="GO:0003676">
    <property type="term" value="F:nucleic acid binding"/>
    <property type="evidence" value="ECO:0007669"/>
    <property type="project" value="InterPro"/>
</dbReference>
<dbReference type="InterPro" id="IPR005580">
    <property type="entry name" value="DbpA/CsdA_RNA-bd_dom"/>
</dbReference>
<keyword evidence="1" id="KW-0547">Nucleotide-binding</keyword>
<evidence type="ECO:0000256" key="4">
    <source>
        <dbReference type="ARBA" id="ARBA00022840"/>
    </source>
</evidence>
<feature type="compositionally biased region" description="Basic and acidic residues" evidence="7">
    <location>
        <begin position="714"/>
        <end position="742"/>
    </location>
</feature>
<reference evidence="11 12" key="1">
    <citation type="submission" date="2015-07" db="EMBL/GenBank/DDBJ databases">
        <title>Genome analysis of myxobacterium Chondromyces crocatus Cm c5 reveals a high potential for natural compound synthesis and the genetic basis for the loss of fruiting body formation.</title>
        <authorList>
            <person name="Zaburannyi N."/>
            <person name="Bunk B."/>
            <person name="Maier J."/>
            <person name="Overmann J."/>
            <person name="Mueller R."/>
        </authorList>
    </citation>
    <scope>NUCLEOTIDE SEQUENCE [LARGE SCALE GENOMIC DNA]</scope>
    <source>
        <strain evidence="11 12">Cm c5</strain>
    </source>
</reference>
<evidence type="ECO:0000313" key="11">
    <source>
        <dbReference type="EMBL" id="AKT40416.1"/>
    </source>
</evidence>
<evidence type="ECO:0000259" key="10">
    <source>
        <dbReference type="PROSITE" id="PS51195"/>
    </source>
</evidence>
<dbReference type="InterPro" id="IPR014014">
    <property type="entry name" value="RNA_helicase_DEAD_Q_motif"/>
</dbReference>
<dbReference type="PROSITE" id="PS51194">
    <property type="entry name" value="HELICASE_CTER"/>
    <property type="match status" value="1"/>
</dbReference>
<feature type="region of interest" description="Disordered" evidence="7">
    <location>
        <begin position="525"/>
        <end position="822"/>
    </location>
</feature>
<comment type="similarity">
    <text evidence="5">Belongs to the DEAD box helicase family.</text>
</comment>
<dbReference type="PROSITE" id="PS51195">
    <property type="entry name" value="Q_MOTIF"/>
    <property type="match status" value="1"/>
</dbReference>
<evidence type="ECO:0008006" key="13">
    <source>
        <dbReference type="Google" id="ProtNLM"/>
    </source>
</evidence>
<sequence length="918" mass="99846">MTAARHMADAGVALDSDSRLIKPMTDPSALPTLNGPENLVASSQQPQDEGPARAARDVTQEEGRTPAEADQQEAAPSIASAPDDLAGASPGSPPPEAPTFDVLPLSAELRETLAEIGYIHPTPVQLAVWEPATRGRDAMVQARTGTGKTAAFGLPIVDHIVKRSNQNAQVLALCPTRELALQVSGEIERLGRRKGIRVTAIYGGAPMQRQIDAIAAGAQVIVGTPGRVLDHLRRGTLSPKHIRHLVLDECDEMLSMGFERELSAILAELPPERQTLLFSATVPPDIERISKQRLRNPEFVTLSSDAVGALSIQHFVYLITGDKSGSLLRILEIENPESAIIFCNTRDETEAVTASLRRHGYDAEWLNGDLPQSDRERVMTATRQGRLRFLVATDVAARGIDVSHLTHVINYDFPQDSESYVHRTGRTGRAGRTGTAISLITPQDVGPLYLLRLVYKIRPLERQIPTEGELKTRAEADLVNLLAEAFLPKGTHADDLALARRILTHDQADVIVAGLLRDHLGARPTVKDEAGTARRAALPRPTPTVAAKPAAGVPERHPTERGPSPSRSPETPSVEPRERPRQVEPRVDVRGGREAGSTVREPRPAPPVPVRSPSAPVGEEGGHPVEKNFTQAAPVAPRRGFESGPRRVDPQEPVSPETERSRDRDPERRERAERRGGRQDEYRRRPGEGREGRDDQPTSMTEPPATRPEPVIRPLDRARLVGDAAERSGERRRDRSEPRVEDAVPPSKSAAPPSAPPGARRSPSRAEAQQERPLTRHADFITWQPPEEEGDDEPILAESHAAPQAARHDAGEPPAATPTESDLFGEIYVNIGRRDGARAADFQRVLVERGEISKDDVGRIRVRERNAFVSVRRVELMRALDALNGATIAGKEAHAEVARGRSPGGAEADDSSTPPEAS</sequence>
<feature type="compositionally biased region" description="Basic and acidic residues" evidence="7">
    <location>
        <begin position="639"/>
        <end position="650"/>
    </location>
</feature>
<dbReference type="CDD" id="cd18787">
    <property type="entry name" value="SF2_C_DEAD"/>
    <property type="match status" value="1"/>
</dbReference>
<dbReference type="Pfam" id="PF03880">
    <property type="entry name" value="DbpA"/>
    <property type="match status" value="1"/>
</dbReference>
<dbReference type="Gene3D" id="3.30.70.330">
    <property type="match status" value="1"/>
</dbReference>
<dbReference type="GO" id="GO:0005829">
    <property type="term" value="C:cytosol"/>
    <property type="evidence" value="ECO:0007669"/>
    <property type="project" value="TreeGrafter"/>
</dbReference>
<dbReference type="GO" id="GO:0016787">
    <property type="term" value="F:hydrolase activity"/>
    <property type="evidence" value="ECO:0007669"/>
    <property type="project" value="UniProtKB-KW"/>
</dbReference>
<dbReference type="SMART" id="SM00490">
    <property type="entry name" value="HELICc"/>
    <property type="match status" value="1"/>
</dbReference>
<dbReference type="Gene3D" id="3.40.50.300">
    <property type="entry name" value="P-loop containing nucleotide triphosphate hydrolases"/>
    <property type="match status" value="2"/>
</dbReference>
<dbReference type="GO" id="GO:0005524">
    <property type="term" value="F:ATP binding"/>
    <property type="evidence" value="ECO:0007669"/>
    <property type="project" value="UniProtKB-KW"/>
</dbReference>
<dbReference type="InterPro" id="IPR044742">
    <property type="entry name" value="DEAD/DEAH_RhlB"/>
</dbReference>
<keyword evidence="12" id="KW-1185">Reference proteome</keyword>
<evidence type="ECO:0000256" key="2">
    <source>
        <dbReference type="ARBA" id="ARBA00022801"/>
    </source>
</evidence>
<feature type="domain" description="Helicase C-terminal" evidence="9">
    <location>
        <begin position="311"/>
        <end position="476"/>
    </location>
</feature>
<dbReference type="InterPro" id="IPR011545">
    <property type="entry name" value="DEAD/DEAH_box_helicase_dom"/>
</dbReference>
<evidence type="ECO:0000256" key="5">
    <source>
        <dbReference type="ARBA" id="ARBA00038437"/>
    </source>
</evidence>